<feature type="chain" id="PRO_5022107704" evidence="1">
    <location>
        <begin position="44"/>
        <end position="209"/>
    </location>
</feature>
<feature type="signal peptide" evidence="1">
    <location>
        <begin position="1"/>
        <end position="43"/>
    </location>
</feature>
<proteinExistence type="predicted"/>
<sequence length="209" mass="23143">MDINSFNGHHRRGLNGAPTMRRRKLRIGIAGILVGLLTSSANATTPATREQLVCSASSMVRGEVVEAQSKDCRLTMPQDAKFCIPTELIHLKVHVTEVMSNSQDQIHQGDIIDVASAVIYSHSIRSDGSDISGIDYDNGRRRVPDTGKPLTDDLVIEAFVGKEFNFGIARPGVSTPERFWADMWKSDGEVPMMWETICAHSPWRPKPRS</sequence>
<keyword evidence="1" id="KW-0732">Signal</keyword>
<reference evidence="2 3" key="1">
    <citation type="submission" date="2019-06" db="EMBL/GenBank/DDBJ databases">
        <title>Genomic Encyclopedia of Type Strains, Phase IV (KMG-V): Genome sequencing to study the core and pangenomes of soil and plant-associated prokaryotes.</title>
        <authorList>
            <person name="Whitman W."/>
        </authorList>
    </citation>
    <scope>NUCLEOTIDE SEQUENCE [LARGE SCALE GENOMIC DNA]</scope>
    <source>
        <strain evidence="2 3">BR 11622</strain>
    </source>
</reference>
<dbReference type="Proteomes" id="UP000315751">
    <property type="component" value="Unassembled WGS sequence"/>
</dbReference>
<gene>
    <name evidence="2" type="ORF">FBZ90_106205</name>
</gene>
<protein>
    <submittedName>
        <fullName evidence="2">Uncharacterized protein</fullName>
    </submittedName>
</protein>
<dbReference type="EMBL" id="VITR01000006">
    <property type="protein sequence ID" value="TWB42605.1"/>
    <property type="molecule type" value="Genomic_DNA"/>
</dbReference>
<keyword evidence="3" id="KW-1185">Reference proteome</keyword>
<organism evidence="2 3">
    <name type="scientific">Nitrospirillum amazonense</name>
    <dbReference type="NCBI Taxonomy" id="28077"/>
    <lineage>
        <taxon>Bacteria</taxon>
        <taxon>Pseudomonadati</taxon>
        <taxon>Pseudomonadota</taxon>
        <taxon>Alphaproteobacteria</taxon>
        <taxon>Rhodospirillales</taxon>
        <taxon>Azospirillaceae</taxon>
        <taxon>Nitrospirillum</taxon>
    </lineage>
</organism>
<name>A0A560H8E7_9PROT</name>
<evidence type="ECO:0000313" key="3">
    <source>
        <dbReference type="Proteomes" id="UP000315751"/>
    </source>
</evidence>
<dbReference type="AlphaFoldDB" id="A0A560H8E7"/>
<accession>A0A560H8E7</accession>
<evidence type="ECO:0000313" key="2">
    <source>
        <dbReference type="EMBL" id="TWB42605.1"/>
    </source>
</evidence>
<evidence type="ECO:0000256" key="1">
    <source>
        <dbReference type="SAM" id="SignalP"/>
    </source>
</evidence>
<comment type="caution">
    <text evidence="2">The sequence shown here is derived from an EMBL/GenBank/DDBJ whole genome shotgun (WGS) entry which is preliminary data.</text>
</comment>